<evidence type="ECO:0000313" key="2">
    <source>
        <dbReference type="EMBL" id="QHT30368.1"/>
    </source>
</evidence>
<sequence>MEIIVPIDPLPTGESPPENKFQKYTIEVLGWVGSVLILTAYVSSLERTTDFLFNTLGAAGVLIVCVKKRAFQPIVLNAAWMIGGCYKYFLTDS</sequence>
<evidence type="ECO:0000259" key="1">
    <source>
        <dbReference type="Pfam" id="PF26604"/>
    </source>
</evidence>
<feature type="domain" description="CBU-0592-like" evidence="1">
    <location>
        <begin position="27"/>
        <end position="86"/>
    </location>
</feature>
<reference evidence="2" key="1">
    <citation type="journal article" date="2020" name="Nature">
        <title>Giant virus diversity and host interactions through global metagenomics.</title>
        <authorList>
            <person name="Schulz F."/>
            <person name="Roux S."/>
            <person name="Paez-Espino D."/>
            <person name="Jungbluth S."/>
            <person name="Walsh D.A."/>
            <person name="Denef V.J."/>
            <person name="McMahon K.D."/>
            <person name="Konstantinidis K.T."/>
            <person name="Eloe-Fadrosh E.A."/>
            <person name="Kyrpides N.C."/>
            <person name="Woyke T."/>
        </authorList>
    </citation>
    <scope>NUCLEOTIDE SEQUENCE</scope>
    <source>
        <strain evidence="2">GVMAG-M-3300009149-34</strain>
    </source>
</reference>
<dbReference type="AlphaFoldDB" id="A0A6C0EMX7"/>
<accession>A0A6C0EMX7</accession>
<dbReference type="InterPro" id="IPR058058">
    <property type="entry name" value="CBU_0592-like"/>
</dbReference>
<protein>
    <recommendedName>
        <fullName evidence="1">CBU-0592-like domain-containing protein</fullName>
    </recommendedName>
</protein>
<organism evidence="2">
    <name type="scientific">viral metagenome</name>
    <dbReference type="NCBI Taxonomy" id="1070528"/>
    <lineage>
        <taxon>unclassified sequences</taxon>
        <taxon>metagenomes</taxon>
        <taxon>organismal metagenomes</taxon>
    </lineage>
</organism>
<name>A0A6C0EMX7_9ZZZZ</name>
<dbReference type="EMBL" id="MN738896">
    <property type="protein sequence ID" value="QHT30368.1"/>
    <property type="molecule type" value="Genomic_DNA"/>
</dbReference>
<proteinExistence type="predicted"/>
<dbReference type="Pfam" id="PF26604">
    <property type="entry name" value="CBU_0592"/>
    <property type="match status" value="1"/>
</dbReference>